<proteinExistence type="inferred from homology"/>
<dbReference type="GO" id="GO:0009396">
    <property type="term" value="P:folic acid-containing compound biosynthetic process"/>
    <property type="evidence" value="ECO:0007669"/>
    <property type="project" value="TreeGrafter"/>
</dbReference>
<dbReference type="Proteomes" id="UP000562395">
    <property type="component" value="Unassembled WGS sequence"/>
</dbReference>
<dbReference type="EC" id="6.3.3.2" evidence="5"/>
<dbReference type="GO" id="GO:0030272">
    <property type="term" value="F:5-formyltetrahydrofolate cyclo-ligase activity"/>
    <property type="evidence" value="ECO:0007669"/>
    <property type="project" value="UniProtKB-EC"/>
</dbReference>
<dbReference type="InterPro" id="IPR024185">
    <property type="entry name" value="FTHF_cligase-like_sf"/>
</dbReference>
<comment type="caution">
    <text evidence="6">The sequence shown here is derived from an EMBL/GenBank/DDBJ whole genome shotgun (WGS) entry which is preliminary data.</text>
</comment>
<feature type="binding site" evidence="4">
    <location>
        <position position="57"/>
    </location>
    <ligand>
        <name>substrate</name>
    </ligand>
</feature>
<feature type="binding site" evidence="4">
    <location>
        <position position="52"/>
    </location>
    <ligand>
        <name>substrate</name>
    </ligand>
</feature>
<organism evidence="6 7">
    <name type="scientific">Novosphingobium hassiacum</name>
    <dbReference type="NCBI Taxonomy" id="173676"/>
    <lineage>
        <taxon>Bacteria</taxon>
        <taxon>Pseudomonadati</taxon>
        <taxon>Pseudomonadota</taxon>
        <taxon>Alphaproteobacteria</taxon>
        <taxon>Sphingomonadales</taxon>
        <taxon>Sphingomonadaceae</taxon>
        <taxon>Novosphingobium</taxon>
    </lineage>
</organism>
<keyword evidence="5" id="KW-0479">Metal-binding</keyword>
<evidence type="ECO:0000256" key="4">
    <source>
        <dbReference type="PIRSR" id="PIRSR006806-1"/>
    </source>
</evidence>
<evidence type="ECO:0000256" key="1">
    <source>
        <dbReference type="ARBA" id="ARBA00010638"/>
    </source>
</evidence>
<gene>
    <name evidence="6" type="ORF">GGQ88_002425</name>
</gene>
<evidence type="ECO:0000256" key="3">
    <source>
        <dbReference type="ARBA" id="ARBA00022840"/>
    </source>
</evidence>
<dbReference type="AlphaFoldDB" id="A0A7W6EWC2"/>
<keyword evidence="6" id="KW-0436">Ligase</keyword>
<comment type="catalytic activity">
    <reaction evidence="5">
        <text>(6S)-5-formyl-5,6,7,8-tetrahydrofolate + ATP = (6R)-5,10-methenyltetrahydrofolate + ADP + phosphate</text>
        <dbReference type="Rhea" id="RHEA:10488"/>
        <dbReference type="ChEBI" id="CHEBI:30616"/>
        <dbReference type="ChEBI" id="CHEBI:43474"/>
        <dbReference type="ChEBI" id="CHEBI:57455"/>
        <dbReference type="ChEBI" id="CHEBI:57457"/>
        <dbReference type="ChEBI" id="CHEBI:456216"/>
        <dbReference type="EC" id="6.3.3.2"/>
    </reaction>
</comment>
<dbReference type="GO" id="GO:0005524">
    <property type="term" value="F:ATP binding"/>
    <property type="evidence" value="ECO:0007669"/>
    <property type="project" value="UniProtKB-KW"/>
</dbReference>
<dbReference type="PANTHER" id="PTHR23407">
    <property type="entry name" value="ATPASE INHIBITOR/5-FORMYLTETRAHYDROFOLATE CYCLO-LIGASE"/>
    <property type="match status" value="1"/>
</dbReference>
<dbReference type="RefSeq" id="WP_183613505.1">
    <property type="nucleotide sequence ID" value="NZ_JACICY010000005.1"/>
</dbReference>
<comment type="cofactor">
    <cofactor evidence="5">
        <name>Mg(2+)</name>
        <dbReference type="ChEBI" id="CHEBI:18420"/>
    </cofactor>
</comment>
<reference evidence="6 7" key="1">
    <citation type="submission" date="2020-08" db="EMBL/GenBank/DDBJ databases">
        <title>Genomic Encyclopedia of Type Strains, Phase IV (KMG-IV): sequencing the most valuable type-strain genomes for metagenomic binning, comparative biology and taxonomic classification.</title>
        <authorList>
            <person name="Goeker M."/>
        </authorList>
    </citation>
    <scope>NUCLEOTIDE SEQUENCE [LARGE SCALE GENOMIC DNA]</scope>
    <source>
        <strain evidence="6 7">DSM 14552</strain>
    </source>
</reference>
<protein>
    <recommendedName>
        <fullName evidence="5">5-formyltetrahydrofolate cyclo-ligase</fullName>
        <ecNumber evidence="5">6.3.3.2</ecNumber>
    </recommendedName>
</protein>
<evidence type="ECO:0000313" key="6">
    <source>
        <dbReference type="EMBL" id="MBB3861153.1"/>
    </source>
</evidence>
<name>A0A7W6EWC2_9SPHN</name>
<keyword evidence="7" id="KW-1185">Reference proteome</keyword>
<dbReference type="Pfam" id="PF01812">
    <property type="entry name" value="5-FTHF_cyc-lig"/>
    <property type="match status" value="1"/>
</dbReference>
<comment type="similarity">
    <text evidence="1 5">Belongs to the 5-formyltetrahydrofolate cyclo-ligase family.</text>
</comment>
<dbReference type="GO" id="GO:0035999">
    <property type="term" value="P:tetrahydrofolate interconversion"/>
    <property type="evidence" value="ECO:0007669"/>
    <property type="project" value="TreeGrafter"/>
</dbReference>
<keyword evidence="2 4" id="KW-0547">Nucleotide-binding</keyword>
<dbReference type="PANTHER" id="PTHR23407:SF1">
    <property type="entry name" value="5-FORMYLTETRAHYDROFOLATE CYCLO-LIGASE"/>
    <property type="match status" value="1"/>
</dbReference>
<dbReference type="InterPro" id="IPR037171">
    <property type="entry name" value="NagB/RpiA_transferase-like"/>
</dbReference>
<evidence type="ECO:0000313" key="7">
    <source>
        <dbReference type="Proteomes" id="UP000562395"/>
    </source>
</evidence>
<evidence type="ECO:0000256" key="5">
    <source>
        <dbReference type="RuleBase" id="RU361279"/>
    </source>
</evidence>
<accession>A0A7W6EWC2</accession>
<feature type="binding site" evidence="4">
    <location>
        <begin position="136"/>
        <end position="144"/>
    </location>
    <ligand>
        <name>ATP</name>
        <dbReference type="ChEBI" id="CHEBI:30616"/>
    </ligand>
</feature>
<keyword evidence="5" id="KW-0460">Magnesium</keyword>
<evidence type="ECO:0000256" key="2">
    <source>
        <dbReference type="ARBA" id="ARBA00022741"/>
    </source>
</evidence>
<dbReference type="InterPro" id="IPR002698">
    <property type="entry name" value="FTHF_cligase"/>
</dbReference>
<sequence>MDPKIALRKDLRARRNAHVASLDPRVKALMFMRPPSPVVAMVPAGATVGLYLAGPAEAPATAYARFFHEAGHKVALPWFSGRDAPMIFREWASPWIDDLLVPSPWQGIVQPSDDAPERVPDVLFMPLVGFDENGGRLGQGGGHYDRWLAAHPATTAIGLAWDCQLAAELPHEPHDQPLHAVVTPTRIYGPWENAA</sequence>
<dbReference type="PIRSF" id="PIRSF006806">
    <property type="entry name" value="FTHF_cligase"/>
    <property type="match status" value="1"/>
</dbReference>
<dbReference type="SUPFAM" id="SSF100950">
    <property type="entry name" value="NagB/RpiA/CoA transferase-like"/>
    <property type="match status" value="1"/>
</dbReference>
<dbReference type="GO" id="GO:0046872">
    <property type="term" value="F:metal ion binding"/>
    <property type="evidence" value="ECO:0007669"/>
    <property type="project" value="UniProtKB-KW"/>
</dbReference>
<dbReference type="NCBIfam" id="TIGR02727">
    <property type="entry name" value="MTHFS_bact"/>
    <property type="match status" value="1"/>
</dbReference>
<keyword evidence="3 4" id="KW-0067">ATP-binding</keyword>
<dbReference type="Gene3D" id="3.40.50.10420">
    <property type="entry name" value="NagB/RpiA/CoA transferase-like"/>
    <property type="match status" value="1"/>
</dbReference>
<dbReference type="EMBL" id="JACICY010000005">
    <property type="protein sequence ID" value="MBB3861153.1"/>
    <property type="molecule type" value="Genomic_DNA"/>
</dbReference>